<dbReference type="EMBL" id="CP061800">
    <property type="protein sequence ID" value="QTA93724.1"/>
    <property type="molecule type" value="Genomic_DNA"/>
</dbReference>
<protein>
    <submittedName>
        <fullName evidence="2">Uncharacterized protein</fullName>
    </submittedName>
</protein>
<sequence length="85" mass="9603">MWDTLSPKTVRKRGSGKKTKEGPTKPRKSGKYAALKGLARPFPKAVLIRFFDPIRPDSLSFLRKQESTAPRSMPSAKNRFLVSQE</sequence>
<feature type="region of interest" description="Disordered" evidence="1">
    <location>
        <begin position="1"/>
        <end position="31"/>
    </location>
</feature>
<evidence type="ECO:0000313" key="2">
    <source>
        <dbReference type="EMBL" id="QTA93724.1"/>
    </source>
</evidence>
<keyword evidence="3" id="KW-1185">Reference proteome</keyword>
<dbReference type="KEGG" id="dmm:dnm_098280"/>
<reference evidence="2" key="1">
    <citation type="journal article" date="2021" name="Microb. Physiol.">
        <title>Proteogenomic Insights into the Physiology of Marine, Sulfate-Reducing, Filamentous Desulfonema limicola and Desulfonema magnum.</title>
        <authorList>
            <person name="Schnaars V."/>
            <person name="Wohlbrand L."/>
            <person name="Scheve S."/>
            <person name="Hinrichs C."/>
            <person name="Reinhardt R."/>
            <person name="Rabus R."/>
        </authorList>
    </citation>
    <scope>NUCLEOTIDE SEQUENCE</scope>
    <source>
        <strain evidence="2">4be13</strain>
    </source>
</reference>
<dbReference type="AlphaFoldDB" id="A0A975BXQ9"/>
<evidence type="ECO:0000256" key="1">
    <source>
        <dbReference type="SAM" id="MobiDB-lite"/>
    </source>
</evidence>
<accession>A0A975BXQ9</accession>
<gene>
    <name evidence="2" type="ORF">dnm_098280</name>
</gene>
<dbReference type="Proteomes" id="UP000663722">
    <property type="component" value="Chromosome"/>
</dbReference>
<evidence type="ECO:0000313" key="3">
    <source>
        <dbReference type="Proteomes" id="UP000663722"/>
    </source>
</evidence>
<name>A0A975BXQ9_9BACT</name>
<organism evidence="2 3">
    <name type="scientific">Desulfonema magnum</name>
    <dbReference type="NCBI Taxonomy" id="45655"/>
    <lineage>
        <taxon>Bacteria</taxon>
        <taxon>Pseudomonadati</taxon>
        <taxon>Thermodesulfobacteriota</taxon>
        <taxon>Desulfobacteria</taxon>
        <taxon>Desulfobacterales</taxon>
        <taxon>Desulfococcaceae</taxon>
        <taxon>Desulfonema</taxon>
    </lineage>
</organism>
<proteinExistence type="predicted"/>
<feature type="region of interest" description="Disordered" evidence="1">
    <location>
        <begin position="64"/>
        <end position="85"/>
    </location>
</feature>